<dbReference type="AlphaFoldDB" id="A0A2H9ZSF1"/>
<dbReference type="FunFam" id="1.25.40.10:FF:000344">
    <property type="entry name" value="Pentatricopeptide repeat-containing protein"/>
    <property type="match status" value="1"/>
</dbReference>
<feature type="repeat" description="PPR" evidence="4">
    <location>
        <begin position="915"/>
        <end position="949"/>
    </location>
</feature>
<dbReference type="GO" id="GO:0009451">
    <property type="term" value="P:RNA modification"/>
    <property type="evidence" value="ECO:0007669"/>
    <property type="project" value="InterPro"/>
</dbReference>
<dbReference type="EC" id="3.6.4.12" evidence="5"/>
<comment type="similarity">
    <text evidence="1">Belongs to the PPR family. PCMP-H subfamily.</text>
</comment>
<dbReference type="Pfam" id="PF20431">
    <property type="entry name" value="E_motif"/>
    <property type="match status" value="1"/>
</dbReference>
<dbReference type="Gene3D" id="1.25.40.10">
    <property type="entry name" value="Tetratricopeptide repeat domain"/>
    <property type="match status" value="8"/>
</dbReference>
<keyword evidence="2" id="KW-0677">Repeat</keyword>
<name>A0A2H9ZSF1_9ASPA</name>
<feature type="repeat" description="PPR" evidence="4">
    <location>
        <begin position="573"/>
        <end position="607"/>
    </location>
</feature>
<protein>
    <submittedName>
        <fullName evidence="5">Pentatricopeptide repeat-containing protein</fullName>
        <ecNumber evidence="5">3.6.4.12</ecNumber>
    </submittedName>
</protein>
<dbReference type="PANTHER" id="PTHR47926:SF441">
    <property type="entry name" value="PENTATRICOPEPTIDE REPEAT-CONTAINING PROTEIN"/>
    <property type="match status" value="1"/>
</dbReference>
<dbReference type="GO" id="GO:0003678">
    <property type="term" value="F:DNA helicase activity"/>
    <property type="evidence" value="ECO:0007669"/>
    <property type="project" value="UniProtKB-EC"/>
</dbReference>
<feature type="repeat" description="PPR" evidence="4">
    <location>
        <begin position="204"/>
        <end position="238"/>
    </location>
</feature>
<dbReference type="InterPro" id="IPR046960">
    <property type="entry name" value="PPR_At4g14850-like_plant"/>
</dbReference>
<proteinExistence type="inferred from homology"/>
<dbReference type="PANTHER" id="PTHR47926">
    <property type="entry name" value="PENTATRICOPEPTIDE REPEAT-CONTAINING PROTEIN"/>
    <property type="match status" value="1"/>
</dbReference>
<feature type="repeat" description="PPR" evidence="4">
    <location>
        <begin position="371"/>
        <end position="405"/>
    </location>
</feature>
<evidence type="ECO:0000256" key="1">
    <source>
        <dbReference type="ARBA" id="ARBA00006643"/>
    </source>
</evidence>
<dbReference type="FunFam" id="1.25.40.10:FF:000090">
    <property type="entry name" value="Pentatricopeptide repeat-containing protein, chloroplastic"/>
    <property type="match status" value="1"/>
</dbReference>
<dbReference type="InterPro" id="IPR046848">
    <property type="entry name" value="E_motif"/>
</dbReference>
<keyword evidence="6" id="KW-1185">Reference proteome</keyword>
<dbReference type="OrthoDB" id="1934782at2759"/>
<organism evidence="5 6">
    <name type="scientific">Apostasia shenzhenica</name>
    <dbReference type="NCBI Taxonomy" id="1088818"/>
    <lineage>
        <taxon>Eukaryota</taxon>
        <taxon>Viridiplantae</taxon>
        <taxon>Streptophyta</taxon>
        <taxon>Embryophyta</taxon>
        <taxon>Tracheophyta</taxon>
        <taxon>Spermatophyta</taxon>
        <taxon>Magnoliopsida</taxon>
        <taxon>Liliopsida</taxon>
        <taxon>Asparagales</taxon>
        <taxon>Orchidaceae</taxon>
        <taxon>Apostasioideae</taxon>
        <taxon>Apostasia</taxon>
    </lineage>
</organism>
<reference evidence="5 6" key="1">
    <citation type="journal article" date="2017" name="Nature">
        <title>The Apostasia genome and the evolution of orchids.</title>
        <authorList>
            <person name="Zhang G.Q."/>
            <person name="Liu K.W."/>
            <person name="Li Z."/>
            <person name="Lohaus R."/>
            <person name="Hsiao Y.Y."/>
            <person name="Niu S.C."/>
            <person name="Wang J.Y."/>
            <person name="Lin Y.C."/>
            <person name="Xu Q."/>
            <person name="Chen L.J."/>
            <person name="Yoshida K."/>
            <person name="Fujiwara S."/>
            <person name="Wang Z.W."/>
            <person name="Zhang Y.Q."/>
            <person name="Mitsuda N."/>
            <person name="Wang M."/>
            <person name="Liu G.H."/>
            <person name="Pecoraro L."/>
            <person name="Huang H.X."/>
            <person name="Xiao X.J."/>
            <person name="Lin M."/>
            <person name="Wu X.Y."/>
            <person name="Wu W.L."/>
            <person name="Chen Y.Y."/>
            <person name="Chang S.B."/>
            <person name="Sakamoto S."/>
            <person name="Ohme-Takagi M."/>
            <person name="Yagi M."/>
            <person name="Zeng S.J."/>
            <person name="Shen C.Y."/>
            <person name="Yeh C.M."/>
            <person name="Luo Y.B."/>
            <person name="Tsai W.C."/>
            <person name="Van de Peer Y."/>
            <person name="Liu Z.J."/>
        </authorList>
    </citation>
    <scope>NUCLEOTIDE SEQUENCE [LARGE SCALE GENOMIC DNA]</scope>
    <source>
        <strain evidence="6">cv. Shenzhen</strain>
        <tissue evidence="5">Stem</tissue>
    </source>
</reference>
<dbReference type="FunFam" id="1.25.40.10:FF:000488">
    <property type="entry name" value="Pentatricopeptide repeat-containing protein, mitochondrial"/>
    <property type="match status" value="1"/>
</dbReference>
<feature type="repeat" description="PPR" evidence="4">
    <location>
        <begin position="676"/>
        <end position="710"/>
    </location>
</feature>
<feature type="repeat" description="PPR" evidence="4">
    <location>
        <begin position="103"/>
        <end position="137"/>
    </location>
</feature>
<feature type="repeat" description="PPR" evidence="4">
    <location>
        <begin position="270"/>
        <end position="304"/>
    </location>
</feature>
<dbReference type="InterPro" id="IPR011990">
    <property type="entry name" value="TPR-like_helical_dom_sf"/>
</dbReference>
<dbReference type="NCBIfam" id="TIGR00756">
    <property type="entry name" value="PPR"/>
    <property type="match status" value="7"/>
</dbReference>
<dbReference type="EMBL" id="KZ454427">
    <property type="protein sequence ID" value="PKA46219.1"/>
    <property type="molecule type" value="Genomic_DNA"/>
</dbReference>
<gene>
    <name evidence="5" type="primary">PCMP-E88</name>
    <name evidence="5" type="ORF">AXF42_Ash015512</name>
</gene>
<evidence type="ECO:0000256" key="4">
    <source>
        <dbReference type="PROSITE-ProRule" id="PRU00708"/>
    </source>
</evidence>
<evidence type="ECO:0000313" key="5">
    <source>
        <dbReference type="EMBL" id="PKA46219.1"/>
    </source>
</evidence>
<dbReference type="GO" id="GO:0016787">
    <property type="term" value="F:hydrolase activity"/>
    <property type="evidence" value="ECO:0007669"/>
    <property type="project" value="UniProtKB-KW"/>
</dbReference>
<feature type="repeat" description="PPR" evidence="4">
    <location>
        <begin position="778"/>
        <end position="812"/>
    </location>
</feature>
<dbReference type="FunFam" id="1.25.40.10:FF:000073">
    <property type="entry name" value="Pentatricopeptide repeat-containing protein chloroplastic"/>
    <property type="match status" value="1"/>
</dbReference>
<dbReference type="InterPro" id="IPR002885">
    <property type="entry name" value="PPR_rpt"/>
</dbReference>
<evidence type="ECO:0000256" key="2">
    <source>
        <dbReference type="ARBA" id="ARBA00022737"/>
    </source>
</evidence>
<dbReference type="GO" id="GO:0003729">
    <property type="term" value="F:mRNA binding"/>
    <property type="evidence" value="ECO:0007669"/>
    <property type="project" value="UniProtKB-ARBA"/>
</dbReference>
<keyword evidence="3" id="KW-0809">Transit peptide</keyword>
<keyword evidence="5" id="KW-0378">Hydrolase</keyword>
<evidence type="ECO:0000256" key="3">
    <source>
        <dbReference type="ARBA" id="ARBA00022946"/>
    </source>
</evidence>
<dbReference type="Pfam" id="PF13041">
    <property type="entry name" value="PPR_2"/>
    <property type="match status" value="5"/>
</dbReference>
<sequence length="1001" mass="110760">MLPARLLLRRYRWQKLSPFSLPPDPQIYADLLISHSKQATHTRLHEAPRRAQTCRNCSVIHARILRLDLRLSDKLGNALIDLYSKSGDAELAQKAFNSIGAPDQVSWNSVLSAHLRGGCNDTVLSCFASMLRGGVSPDQFSFATALSACARLSLLYESMGLHCSLMKVGLSSNAYCAGSLIDAYAKCGQIIDARQMFDEIHEPDIITWTNMIAGYDRGGEAEEALKLFSSLCESGVELDRVSLVAAMTASLRLGMLEEAMGIFKQIESPNVVAWNAIISGHAQNGHEAESLGLFCEMRRSGLRPTRSTMGSVLSAAANLAAFGEGCQVHSEAIQLGLASNVFVRSSLINMYAKCGCMEEARRVLDSSEEKNVVMWNAMLGGMLQNGLAEDVMEVFAEMKRFDFEPDEVSYVSVLGASACLEDLHVGRQFHALVIKRSMASNIFLGNSLIDMYAKCGELSDARQQFELVPDRDIVSWNAIIVGNIYNNGEVEALKMFQRMRLEDVIPDQVSFSSVISACSSLGAFEEGKQMHCLSIKANFSSNPSVGSSLIDLYAKLGELEDAKLAYFKLPERNLPSRNALISGLVQKNEVEQAIILFKEMQLEGILPSSITFGSILPACGGIWGLSMGKQLHSFMFKSGLLQINELLNASLMEMYLRSKVPEDANKLFLEMPKSKSLVIWTLIISAHSQNDYHEEALLFFQEMRKYDIRFDESILASALGACTAIAALIEGKKIHSLVFRSAFHSYKYTSIQLLDMYSKCGDVGSSLLVFEEIKHKDDVTLWNSMIVGFAKNGYAQEALHLFHQLQQSKINPDDITFLGVLTACSHAGLTSKGRGFFELMKRKYGLYPRVHHYACMIDLLGRGGYLEKAEELIGNLPFEADGSIWGTMLAACRMHGDSERGELAAENLIKLEPYNSSPYMLLSGIYASSGNWAGAKRLRNEMRERGVKKLPGCSWIQVGNRTSLFVAGDKFHPDSNEIDATLNNLNWFMRDYGYSADLVSL</sequence>
<dbReference type="Proteomes" id="UP000236161">
    <property type="component" value="Unassembled WGS sequence"/>
</dbReference>
<dbReference type="PROSITE" id="PS51375">
    <property type="entry name" value="PPR"/>
    <property type="match status" value="8"/>
</dbReference>
<accession>A0A2H9ZSF1</accession>
<dbReference type="Pfam" id="PF01535">
    <property type="entry name" value="PPR"/>
    <property type="match status" value="9"/>
</dbReference>
<evidence type="ECO:0000313" key="6">
    <source>
        <dbReference type="Proteomes" id="UP000236161"/>
    </source>
</evidence>